<dbReference type="RefSeq" id="XP_043046293.1">
    <property type="nucleotide sequence ID" value="XM_043180314.1"/>
</dbReference>
<gene>
    <name evidence="1" type="ORF">BT62DRAFT_26997</name>
</gene>
<sequence>MPFFLLTPNPDGSANHPSNLGISGNHNSGILDLAFPSATSITSSTANSPLANIFNYLSDSLRYFALKLGREEHHPIDRTSSFSVGQLDLAFAAYF</sequence>
<reference evidence="1" key="1">
    <citation type="submission" date="2020-11" db="EMBL/GenBank/DDBJ databases">
        <title>Adaptations for nitrogen fixation in a non-lichenized fungal sporocarp promotes dispersal by wood-feeding termites.</title>
        <authorList>
            <consortium name="DOE Joint Genome Institute"/>
            <person name="Koch R.A."/>
            <person name="Yoon G."/>
            <person name="Arayal U."/>
            <person name="Lail K."/>
            <person name="Amirebrahimi M."/>
            <person name="Labutti K."/>
            <person name="Lipzen A."/>
            <person name="Riley R."/>
            <person name="Barry K."/>
            <person name="Henrissat B."/>
            <person name="Grigoriev I.V."/>
            <person name="Herr J.R."/>
            <person name="Aime M.C."/>
        </authorList>
    </citation>
    <scope>NUCLEOTIDE SEQUENCE</scope>
    <source>
        <strain evidence="1">MCA 3950</strain>
    </source>
</reference>
<protein>
    <submittedName>
        <fullName evidence="1">Uncharacterized protein</fullName>
    </submittedName>
</protein>
<evidence type="ECO:0000313" key="2">
    <source>
        <dbReference type="Proteomes" id="UP000812287"/>
    </source>
</evidence>
<dbReference type="OrthoDB" id="15189at2759"/>
<proteinExistence type="predicted"/>
<dbReference type="Proteomes" id="UP000812287">
    <property type="component" value="Unassembled WGS sequence"/>
</dbReference>
<keyword evidence="2" id="KW-1185">Reference proteome</keyword>
<dbReference type="GeneID" id="66102610"/>
<organism evidence="1 2">
    <name type="scientific">Guyanagaster necrorhizus</name>
    <dbReference type="NCBI Taxonomy" id="856835"/>
    <lineage>
        <taxon>Eukaryota</taxon>
        <taxon>Fungi</taxon>
        <taxon>Dikarya</taxon>
        <taxon>Basidiomycota</taxon>
        <taxon>Agaricomycotina</taxon>
        <taxon>Agaricomycetes</taxon>
        <taxon>Agaricomycetidae</taxon>
        <taxon>Agaricales</taxon>
        <taxon>Marasmiineae</taxon>
        <taxon>Physalacriaceae</taxon>
        <taxon>Guyanagaster</taxon>
    </lineage>
</organism>
<dbReference type="AlphaFoldDB" id="A0A9P8AYM2"/>
<dbReference type="EMBL" id="MU250523">
    <property type="protein sequence ID" value="KAG7452793.1"/>
    <property type="molecule type" value="Genomic_DNA"/>
</dbReference>
<name>A0A9P8AYM2_9AGAR</name>
<comment type="caution">
    <text evidence="1">The sequence shown here is derived from an EMBL/GenBank/DDBJ whole genome shotgun (WGS) entry which is preliminary data.</text>
</comment>
<accession>A0A9P8AYM2</accession>
<evidence type="ECO:0000313" key="1">
    <source>
        <dbReference type="EMBL" id="KAG7452793.1"/>
    </source>
</evidence>